<dbReference type="SUPFAM" id="SSF52949">
    <property type="entry name" value="Macro domain-like"/>
    <property type="match status" value="1"/>
</dbReference>
<name>A0ABQ8YM64_9EUKA</name>
<proteinExistence type="predicted"/>
<dbReference type="Gene3D" id="3.40.220.10">
    <property type="entry name" value="Leucine Aminopeptidase, subunit E, domain 1"/>
    <property type="match status" value="1"/>
</dbReference>
<dbReference type="PANTHER" id="PTHR11106">
    <property type="entry name" value="GANGLIOSIDE INDUCED DIFFERENTIATION ASSOCIATED PROTEIN 2-RELATED"/>
    <property type="match status" value="1"/>
</dbReference>
<feature type="compositionally biased region" description="Basic residues" evidence="1">
    <location>
        <begin position="1"/>
        <end position="15"/>
    </location>
</feature>
<evidence type="ECO:0000256" key="1">
    <source>
        <dbReference type="SAM" id="MobiDB-lite"/>
    </source>
</evidence>
<dbReference type="SMART" id="SM00506">
    <property type="entry name" value="A1pp"/>
    <property type="match status" value="1"/>
</dbReference>
<comment type="caution">
    <text evidence="3">The sequence shown here is derived from an EMBL/GenBank/DDBJ whole genome shotgun (WGS) entry which is preliminary data.</text>
</comment>
<dbReference type="PANTHER" id="PTHR11106:SF27">
    <property type="entry name" value="MACRO DOMAIN-CONTAINING PROTEIN"/>
    <property type="match status" value="1"/>
</dbReference>
<accession>A0ABQ8YM64</accession>
<reference evidence="3" key="1">
    <citation type="submission" date="2022-08" db="EMBL/GenBank/DDBJ databases">
        <title>Novel sulfate-reducing endosymbionts in the free-living metamonad Anaeramoeba.</title>
        <authorList>
            <person name="Jerlstrom-Hultqvist J."/>
            <person name="Cepicka I."/>
            <person name="Gallot-Lavallee L."/>
            <person name="Salas-Leiva D."/>
            <person name="Curtis B.A."/>
            <person name="Zahonova K."/>
            <person name="Pipaliya S."/>
            <person name="Dacks J."/>
            <person name="Roger A.J."/>
        </authorList>
    </citation>
    <scope>NUCLEOTIDE SEQUENCE</scope>
    <source>
        <strain evidence="3">Schooner1</strain>
    </source>
</reference>
<dbReference type="Pfam" id="PF01661">
    <property type="entry name" value="Macro"/>
    <property type="match status" value="1"/>
</dbReference>
<sequence length="327" mass="37242">MSNFKKKRIPKKKVKDNKMAIESISENESESDIGIEIKSGSGSDSNSDSDSDNEIIEQKLNFCEICKDKDDIVKIPSVYCKQCDHYYCEHHNQTVHSSNELQKHICKRIRGVITIKDIVRFHAYANIFLRKFYPEYFIKNKIKSFKAVYEANQLINKKVALLMGNSSTLALDAIQNAADPELSCGGGGMNSLIHRVGGIKLTQECKKLSPIEMGNTILTKAYNLPSKYVLHTAEPKNNDPDLLRRSYESLLEIVKEKEDIQTVGLCAISIGTYEFPIDLATNIVLEITRNWLEKNLDSVELITFVVNDPRVFDCYQDLMIKLYFPIK</sequence>
<dbReference type="EMBL" id="JAOAOG010000143">
    <property type="protein sequence ID" value="KAJ6245693.1"/>
    <property type="molecule type" value="Genomic_DNA"/>
</dbReference>
<feature type="region of interest" description="Disordered" evidence="1">
    <location>
        <begin position="1"/>
        <end position="52"/>
    </location>
</feature>
<dbReference type="Proteomes" id="UP001150062">
    <property type="component" value="Unassembled WGS sequence"/>
</dbReference>
<dbReference type="CDD" id="cd19757">
    <property type="entry name" value="Bbox1"/>
    <property type="match status" value="1"/>
</dbReference>
<evidence type="ECO:0000313" key="4">
    <source>
        <dbReference type="Proteomes" id="UP001150062"/>
    </source>
</evidence>
<gene>
    <name evidence="3" type="ORF">M0813_20113</name>
</gene>
<protein>
    <submittedName>
        <fullName evidence="3">Poly [adp-ribose] polymerase</fullName>
    </submittedName>
</protein>
<feature type="compositionally biased region" description="Low complexity" evidence="1">
    <location>
        <begin position="34"/>
        <end position="46"/>
    </location>
</feature>
<evidence type="ECO:0000313" key="3">
    <source>
        <dbReference type="EMBL" id="KAJ6245693.1"/>
    </source>
</evidence>
<evidence type="ECO:0000259" key="2">
    <source>
        <dbReference type="PROSITE" id="PS51154"/>
    </source>
</evidence>
<dbReference type="PROSITE" id="PS51154">
    <property type="entry name" value="MACRO"/>
    <property type="match status" value="1"/>
</dbReference>
<keyword evidence="4" id="KW-1185">Reference proteome</keyword>
<dbReference type="InterPro" id="IPR002589">
    <property type="entry name" value="Macro_dom"/>
</dbReference>
<dbReference type="InterPro" id="IPR043472">
    <property type="entry name" value="Macro_dom-like"/>
</dbReference>
<organism evidence="3 4">
    <name type="scientific">Anaeramoeba flamelloides</name>
    <dbReference type="NCBI Taxonomy" id="1746091"/>
    <lineage>
        <taxon>Eukaryota</taxon>
        <taxon>Metamonada</taxon>
        <taxon>Anaeramoebidae</taxon>
        <taxon>Anaeramoeba</taxon>
    </lineage>
</organism>
<feature type="domain" description="Macro" evidence="2">
    <location>
        <begin position="146"/>
        <end position="323"/>
    </location>
</feature>